<feature type="domain" description="Cysteine-rich" evidence="1">
    <location>
        <begin position="199"/>
        <end position="277"/>
    </location>
</feature>
<dbReference type="Proteomes" id="UP000277582">
    <property type="component" value="Unassembled WGS sequence"/>
</dbReference>
<proteinExistence type="predicted"/>
<evidence type="ECO:0000259" key="1">
    <source>
        <dbReference type="Pfam" id="PF02754"/>
    </source>
</evidence>
<protein>
    <submittedName>
        <fullName evidence="2">(Fe-S)-binding protein</fullName>
    </submittedName>
</protein>
<evidence type="ECO:0000313" key="3">
    <source>
        <dbReference type="Proteomes" id="UP000277582"/>
    </source>
</evidence>
<comment type="caution">
    <text evidence="2">The sequence shown here is derived from an EMBL/GenBank/DDBJ whole genome shotgun (WGS) entry which is preliminary data.</text>
</comment>
<accession>A0A3R9PSG2</accession>
<organism evidence="2 3">
    <name type="scientific">Candidatus Methanodesulfokora washburnensis</name>
    <dbReference type="NCBI Taxonomy" id="2478471"/>
    <lineage>
        <taxon>Archaea</taxon>
        <taxon>Thermoproteota</taxon>
        <taxon>Candidatus Korarchaeia</taxon>
        <taxon>Candidatus Korarchaeia incertae sedis</taxon>
        <taxon>Candidatus Methanodesulfokora</taxon>
    </lineage>
</organism>
<dbReference type="InterPro" id="IPR051460">
    <property type="entry name" value="HdrC_iron-sulfur_subunit"/>
</dbReference>
<sequence length="293" mass="33278">MKDIISIIKENEKRYLNPLGLDKGTIVRWAKGMDLVRSETVFYTGGLYQMVPYIEKFASIMEKMYGISSTTIGIARLLSRAKSLASLVPVGNTERYNKIIRNIFTVLRTRINELGYLWEDDIYSGALYYDLGLNRTFESHIKVVSDIMRRNNVKKVITIDPHTNFVLRELMPKYTDFDVEVLHYTEVLSDLSIKADGYVLHEPCYMARWYNLSDKLCSILNGVKKPKTSGTYTNCCGGPIESLFPKIAKRIANNRLRELRKISENVLVSCPICLANLSRAGGANIVDVGEVIL</sequence>
<gene>
    <name evidence="2" type="ORF">D6D85_16105</name>
</gene>
<dbReference type="RefSeq" id="WP_125672978.1">
    <property type="nucleotide sequence ID" value="NZ_RCOS01000175.1"/>
</dbReference>
<dbReference type="Pfam" id="PF02754">
    <property type="entry name" value="CCG"/>
    <property type="match status" value="1"/>
</dbReference>
<name>A0A3R9PSG2_9CREN</name>
<dbReference type="GO" id="GO:0016491">
    <property type="term" value="F:oxidoreductase activity"/>
    <property type="evidence" value="ECO:0007669"/>
    <property type="project" value="UniProtKB-ARBA"/>
</dbReference>
<dbReference type="AlphaFoldDB" id="A0A3R9PSG2"/>
<dbReference type="InterPro" id="IPR004017">
    <property type="entry name" value="Cys_rich_dom"/>
</dbReference>
<dbReference type="PANTHER" id="PTHR43255:SF2">
    <property type="entry name" value="HETERODISULFIDE REDUCTASE RELATED PROTEIN"/>
    <property type="match status" value="1"/>
</dbReference>
<reference evidence="2 3" key="1">
    <citation type="submission" date="2018-10" db="EMBL/GenBank/DDBJ databases">
        <title>Co-occurring genomic capacity for anaerobic methane metabolism and dissimilatory sulfite reduction discovered in the Korarchaeota.</title>
        <authorList>
            <person name="Mckay L.J."/>
            <person name="Dlakic M."/>
            <person name="Fields M.W."/>
            <person name="Delmont T.O."/>
            <person name="Eren A.M."/>
            <person name="Jay Z.J."/>
            <person name="Klingelsmith K.B."/>
            <person name="Rusch D.B."/>
            <person name="Inskeep W.P."/>
        </authorList>
    </citation>
    <scope>NUCLEOTIDE SEQUENCE [LARGE SCALE GENOMIC DNA]</scope>
    <source>
        <strain evidence="2 3">MDKW</strain>
    </source>
</reference>
<dbReference type="OrthoDB" id="42878at2157"/>
<evidence type="ECO:0000313" key="2">
    <source>
        <dbReference type="EMBL" id="RSN71441.1"/>
    </source>
</evidence>
<dbReference type="EMBL" id="RCOS01000175">
    <property type="protein sequence ID" value="RSN71441.1"/>
    <property type="molecule type" value="Genomic_DNA"/>
</dbReference>
<dbReference type="GO" id="GO:0005886">
    <property type="term" value="C:plasma membrane"/>
    <property type="evidence" value="ECO:0007669"/>
    <property type="project" value="TreeGrafter"/>
</dbReference>
<dbReference type="PANTHER" id="PTHR43255">
    <property type="entry name" value="IRON-SULFUR-BINDING OXIDOREDUCTASE FADF-RELATED-RELATED"/>
    <property type="match status" value="1"/>
</dbReference>
<keyword evidence="3" id="KW-1185">Reference proteome</keyword>